<feature type="region of interest" description="Disordered" evidence="1">
    <location>
        <begin position="146"/>
        <end position="215"/>
    </location>
</feature>
<feature type="compositionally biased region" description="Basic residues" evidence="1">
    <location>
        <begin position="161"/>
        <end position="194"/>
    </location>
</feature>
<feature type="transmembrane region" description="Helical" evidence="2">
    <location>
        <begin position="756"/>
        <end position="775"/>
    </location>
</feature>
<protein>
    <submittedName>
        <fullName evidence="3">DNA polymerase eta</fullName>
    </submittedName>
</protein>
<accession>A0AAV7ZTB5</accession>
<feature type="compositionally biased region" description="Basic and acidic residues" evidence="1">
    <location>
        <begin position="268"/>
        <end position="294"/>
    </location>
</feature>
<dbReference type="Proteomes" id="UP001146793">
    <property type="component" value="Unassembled WGS sequence"/>
</dbReference>
<evidence type="ECO:0000313" key="3">
    <source>
        <dbReference type="EMBL" id="KAJ3443715.1"/>
    </source>
</evidence>
<evidence type="ECO:0000313" key="4">
    <source>
        <dbReference type="Proteomes" id="UP001146793"/>
    </source>
</evidence>
<dbReference type="EMBL" id="JANTQA010000023">
    <property type="protein sequence ID" value="KAJ3443715.1"/>
    <property type="molecule type" value="Genomic_DNA"/>
</dbReference>
<keyword evidence="2" id="KW-0472">Membrane</keyword>
<feature type="compositionally biased region" description="Basic residues" evidence="1">
    <location>
        <begin position="203"/>
        <end position="214"/>
    </location>
</feature>
<feature type="region of interest" description="Disordered" evidence="1">
    <location>
        <begin position="255"/>
        <end position="294"/>
    </location>
</feature>
<keyword evidence="2" id="KW-1133">Transmembrane helix</keyword>
<gene>
    <name evidence="3" type="ORF">M0812_09559</name>
</gene>
<reference evidence="3" key="1">
    <citation type="submission" date="2022-08" db="EMBL/GenBank/DDBJ databases">
        <title>Novel sulphate-reducing endosymbionts in the free-living metamonad Anaeramoeba.</title>
        <authorList>
            <person name="Jerlstrom-Hultqvist J."/>
            <person name="Cepicka I."/>
            <person name="Gallot-Lavallee L."/>
            <person name="Salas-Leiva D."/>
            <person name="Curtis B.A."/>
            <person name="Zahonova K."/>
            <person name="Pipaliya S."/>
            <person name="Dacks J."/>
            <person name="Roger A.J."/>
        </authorList>
    </citation>
    <scope>NUCLEOTIDE SEQUENCE</scope>
    <source>
        <strain evidence="3">Busselton2</strain>
    </source>
</reference>
<dbReference type="AlphaFoldDB" id="A0AAV7ZTB5"/>
<organism evidence="3 4">
    <name type="scientific">Anaeramoeba flamelloides</name>
    <dbReference type="NCBI Taxonomy" id="1746091"/>
    <lineage>
        <taxon>Eukaryota</taxon>
        <taxon>Metamonada</taxon>
        <taxon>Anaeramoebidae</taxon>
        <taxon>Anaeramoeba</taxon>
    </lineage>
</organism>
<sequence length="777" mass="90054">MSNEFLSSKLSKLPNLKTLQSKFSELKNFNARLTEMITLFPKSFVGLPIDCLKKEWIKSFKKGLITKEFGQIKILRQSIVDLAILTGKGQRTIERGMTMFFKRSYNFDNINPYSKEWFIFGTSDQKQNTKRKKKIFNLKPKISLSKQKRDKVKLKQPSTKTKQRQRQKLKQRQRQRKKQKQKQKQRAKEKKSHKLSSNQKLRSIPKSKHNHKLKLNNQVLQTIKTQPELMFAKTEQTNLTQSIFNNESGEQQLNNAKISLNTPLSSTTEREREGETETETETQRQTKTTDSEQVIRKRRYESKTTETDHLKKRKFLAENDPFDFQDEETPFDHLHETPLNNVLEKIFEENGISYVELDTNGSSHSLIIENEQESHLITEFTNFVPVEQNWYVDLDTSFFDQIDEFVNLDDEESQNFVLGCVCTDPENSNNLEEFFACIFENYGSEGDRSEFDLPEDQISSWQQVVEDMIKTEIECKSIDLRTLAETTNFKIEEHHGFCILYDTLLESGLSSFVVRKNGTRAVILSAPHPRFDYKTCIQAASIMDIFPAQMLIIAGSRRDTCLNASTCQSNYYVADRAHNTLGDYYGAIEIVKEIFSENNLPELSQIDFHGMSTTTCNGTDVLLSEGIKVEPQDDSLLMKIKESLQEQTSWSIHNYGEQHECDLYGTTNVMGRLYNGVNSNEVCGTFADESYGRFVHIEQKYFIRTDRDTDAFYKNAFLNAFESDSCLPTRELINDKCVIKSDPDPDPDPHTESSSLLVSFSQIIFFLQIIFFVLFKR</sequence>
<proteinExistence type="predicted"/>
<evidence type="ECO:0000256" key="2">
    <source>
        <dbReference type="SAM" id="Phobius"/>
    </source>
</evidence>
<name>A0AAV7ZTB5_9EUKA</name>
<comment type="caution">
    <text evidence="3">The sequence shown here is derived from an EMBL/GenBank/DDBJ whole genome shotgun (WGS) entry which is preliminary data.</text>
</comment>
<keyword evidence="2" id="KW-0812">Transmembrane</keyword>
<feature type="compositionally biased region" description="Polar residues" evidence="1">
    <location>
        <begin position="255"/>
        <end position="266"/>
    </location>
</feature>
<evidence type="ECO:0000256" key="1">
    <source>
        <dbReference type="SAM" id="MobiDB-lite"/>
    </source>
</evidence>